<dbReference type="EMBL" id="JBHYPX010000009">
    <property type="protein sequence ID" value="MFE1351659.1"/>
    <property type="molecule type" value="Genomic_DNA"/>
</dbReference>
<dbReference type="SUPFAM" id="SSF48371">
    <property type="entry name" value="ARM repeat"/>
    <property type="match status" value="1"/>
</dbReference>
<dbReference type="Proteomes" id="UP001599542">
    <property type="component" value="Unassembled WGS sequence"/>
</dbReference>
<evidence type="ECO:0000313" key="1">
    <source>
        <dbReference type="EMBL" id="MFE1351659.1"/>
    </source>
</evidence>
<organism evidence="1 2">
    <name type="scientific">Kitasatospora phosalacinea</name>
    <dbReference type="NCBI Taxonomy" id="2065"/>
    <lineage>
        <taxon>Bacteria</taxon>
        <taxon>Bacillati</taxon>
        <taxon>Actinomycetota</taxon>
        <taxon>Actinomycetes</taxon>
        <taxon>Kitasatosporales</taxon>
        <taxon>Streptomycetaceae</taxon>
        <taxon>Kitasatospora</taxon>
    </lineage>
</organism>
<evidence type="ECO:0000313" key="2">
    <source>
        <dbReference type="Proteomes" id="UP001599542"/>
    </source>
</evidence>
<sequence length="626" mass="64738">MSGASGEPHPTRGPAELGLVDWSALEHAYGSAEDVPELLAGLYGEEPAAVAEAQEELVGAICHQGSVCSASAAAVPFLAHAALHAPLAAGRNDALALLFLMAAHEPGAPAGPRWARSDTAAVCGELGRVLPALLPCLADPVEETRRLALRVVAAVGDLLPEARRGGLVELVGGLHEGDASPSVRADALVALDRLGCERASLDSPSAEVRRVSAVLVAERHGPPYPARAVAVLAADGAAGGTGIPWPVTGGQDAHLTRLLLCDPDAALAVAGRWIADGDGGSRGSQLAEAVVRVWRDREAAVLDLVTAALPRHRAEPGHLLRTAAHWIEHLRTPPAALLDALRAHLDRDPAALLGLVRGRAPGVLDLLPGRPGAGLLAEAARLLPAVAHPRLRTLVARRLASDTDGPEGPEEWTLVETLGRIGGGAPTLAACLRDGRAAVAAARALGRTATATATPELTALLRESARAEDGALRAAAAVSYHRLTGDPTEALRVFPELLATDQPLEPLAELAPLGPAAAPLLPLLLPLLDHRRPHVRLAAARAHHRITGTPGLPAADLVDQLAPDRDVLGALPLLAALPQLPEEARPFLRGLAFSPHRLLADDVLGTTGGGLPDRRARARALALLRT</sequence>
<reference evidence="1 2" key="1">
    <citation type="submission" date="2024-09" db="EMBL/GenBank/DDBJ databases">
        <title>The Natural Products Discovery Center: Release of the First 8490 Sequenced Strains for Exploring Actinobacteria Biosynthetic Diversity.</title>
        <authorList>
            <person name="Kalkreuter E."/>
            <person name="Kautsar S.A."/>
            <person name="Yang D."/>
            <person name="Bader C.D."/>
            <person name="Teijaro C.N."/>
            <person name="Fluegel L."/>
            <person name="Davis C.M."/>
            <person name="Simpson J.R."/>
            <person name="Lauterbach L."/>
            <person name="Steele A.D."/>
            <person name="Gui C."/>
            <person name="Meng S."/>
            <person name="Li G."/>
            <person name="Viehrig K."/>
            <person name="Ye F."/>
            <person name="Su P."/>
            <person name="Kiefer A.F."/>
            <person name="Nichols A."/>
            <person name="Cepeda A.J."/>
            <person name="Yan W."/>
            <person name="Fan B."/>
            <person name="Jiang Y."/>
            <person name="Adhikari A."/>
            <person name="Zheng C.-J."/>
            <person name="Schuster L."/>
            <person name="Cowan T.M."/>
            <person name="Smanski M.J."/>
            <person name="Chevrette M.G."/>
            <person name="De Carvalho L.P.S."/>
            <person name="Shen B."/>
        </authorList>
    </citation>
    <scope>NUCLEOTIDE SEQUENCE [LARGE SCALE GENOMIC DNA]</scope>
    <source>
        <strain evidence="1 2">NPDC058753</strain>
    </source>
</reference>
<comment type="caution">
    <text evidence="1">The sequence shown here is derived from an EMBL/GenBank/DDBJ whole genome shotgun (WGS) entry which is preliminary data.</text>
</comment>
<accession>A0ABW6GG09</accession>
<dbReference type="Gene3D" id="1.25.10.10">
    <property type="entry name" value="Leucine-rich Repeat Variant"/>
    <property type="match status" value="2"/>
</dbReference>
<protein>
    <submittedName>
        <fullName evidence="1">Uncharacterized protein</fullName>
    </submittedName>
</protein>
<dbReference type="RefSeq" id="WP_380321972.1">
    <property type="nucleotide sequence ID" value="NZ_JBHYPW010000016.1"/>
</dbReference>
<dbReference type="InterPro" id="IPR016024">
    <property type="entry name" value="ARM-type_fold"/>
</dbReference>
<keyword evidence="2" id="KW-1185">Reference proteome</keyword>
<name>A0ABW6GG09_9ACTN</name>
<proteinExistence type="predicted"/>
<gene>
    <name evidence="1" type="ORF">ACFW6T_06660</name>
</gene>
<dbReference type="InterPro" id="IPR011989">
    <property type="entry name" value="ARM-like"/>
</dbReference>